<feature type="compositionally biased region" description="Basic and acidic residues" evidence="3">
    <location>
        <begin position="563"/>
        <end position="816"/>
    </location>
</feature>
<dbReference type="Proteomes" id="UP000677803">
    <property type="component" value="Unassembled WGS sequence"/>
</dbReference>
<feature type="compositionally biased region" description="Basic and acidic residues" evidence="3">
    <location>
        <begin position="513"/>
        <end position="556"/>
    </location>
</feature>
<evidence type="ECO:0000313" key="4">
    <source>
        <dbReference type="EMBL" id="CAG6015395.1"/>
    </source>
</evidence>
<dbReference type="PANTHER" id="PTHR28638:SF3">
    <property type="entry name" value="PRE-B-CELL LEUKEMIA TRANSCRIPTION FACTOR-INTERACTING PROTEIN 1 ISOFORM X1"/>
    <property type="match status" value="1"/>
</dbReference>
<feature type="region of interest" description="Disordered" evidence="3">
    <location>
        <begin position="69"/>
        <end position="228"/>
    </location>
</feature>
<feature type="compositionally biased region" description="Basic and acidic residues" evidence="3">
    <location>
        <begin position="266"/>
        <end position="281"/>
    </location>
</feature>
<evidence type="ECO:0000256" key="3">
    <source>
        <dbReference type="SAM" id="MobiDB-lite"/>
    </source>
</evidence>
<organism evidence="4 5">
    <name type="scientific">Menidia menidia</name>
    <name type="common">Atlantic silverside</name>
    <dbReference type="NCBI Taxonomy" id="238744"/>
    <lineage>
        <taxon>Eukaryota</taxon>
        <taxon>Metazoa</taxon>
        <taxon>Chordata</taxon>
        <taxon>Craniata</taxon>
        <taxon>Vertebrata</taxon>
        <taxon>Euteleostomi</taxon>
        <taxon>Actinopterygii</taxon>
        <taxon>Neopterygii</taxon>
        <taxon>Teleostei</taxon>
        <taxon>Neoteleostei</taxon>
        <taxon>Acanthomorphata</taxon>
        <taxon>Ovalentaria</taxon>
        <taxon>Atherinomorphae</taxon>
        <taxon>Atheriniformes</taxon>
        <taxon>Atherinopsidae</taxon>
        <taxon>Menidiinae</taxon>
        <taxon>Menidia</taxon>
    </lineage>
</organism>
<feature type="compositionally biased region" description="Polar residues" evidence="3">
    <location>
        <begin position="134"/>
        <end position="144"/>
    </location>
</feature>
<dbReference type="EMBL" id="CAJRST010038888">
    <property type="protein sequence ID" value="CAG6015395.1"/>
    <property type="molecule type" value="Genomic_DNA"/>
</dbReference>
<sequence length="984" mass="110391">MECLISTTGGTLAGFSGPLLGGTRLGDLNCGGVRRSLEGAMSGGSSSNNSWTILTSEETAAETLRPLAAAAQQPEDGHTSAAGCGENSQSANGAESAERLPAEDYLASEETPEQSGDSTSDLHTAAVSEPPLPSSQGASATSALGSDAVSQAEGLPEGPAQLSPGTDSSSDSYTLLTPPLDEPPVPLLSTETLGGAEFAQEETLPLQNGEKLHPEGEESAQHPKSSDLSKQAVYLVDQLVMDLFRIWARKLQGEDVVDSPVDSEISEDRTEKTDEAPDERRKRSLLAALEQIGRREEEEEEEEEYQVPQREEDSGFSVNKCILGAIILLGLGTIFLSGIFMDLDEENDYATRELKDAEPPGQQEWLSPEVRPLRVEGDSSELLNKLAEGNQHISRLQANLQAQKDELNVAKGQAAEGAKEMLHWEEVEKENSRLKTEVASLPVLQKENERMKKELESVPALQKELETLRSTVTGLKLSSAEGKAAQDKVKPATPPPSGQPADSRQAAAGSTERQARTPQDDKKEKTDLKREKYEIGDKKHGKDRQQSQEPKDGGKKEWKKGKHEQVMFEKEKDKAGKQKKHSDDTKQWEEKNRKKEKLGKGDDGKPWKEKEGRNDWTEKSGKKERKEDKDWKKGRFDKTNEGKQWKAKTEKKDGQGGKDRGERHKDKEEWNGDKEWKKVKDGFKESSREKWEKKEKRELKGLKKDRECRTKDDKDHAKEGKGKNERKRWENDKERTGNSERKQWNEHESGRKQDKDWKRKDDKRDQRSKKEEDWKKRGQKEKKQNGEGKKDKAHSLTNKHEDKPTQSHGHREEHLYGDGTPPHTHRRPSVGQPEYWARQRDRLQHNPTPPQHCESLEKCAQAEQLLPVPYPEFQALLHTYLTRAGEAGVADSEREALGKLAAEFFKDGVFVHEQMSFQEFAEDVADILEDLVEGEDGGDEDSAIEEEMEGFEREVLKRFSVPGAREKVGKIKGEWRKESGQNRG</sequence>
<dbReference type="AlphaFoldDB" id="A0A8S4BUL4"/>
<evidence type="ECO:0000313" key="5">
    <source>
        <dbReference type="Proteomes" id="UP000677803"/>
    </source>
</evidence>
<keyword evidence="1 2" id="KW-0175">Coiled coil</keyword>
<name>A0A8S4BUL4_9TELE</name>
<evidence type="ECO:0000256" key="1">
    <source>
        <dbReference type="ARBA" id="ARBA00023054"/>
    </source>
</evidence>
<feature type="compositionally biased region" description="Low complexity" evidence="3">
    <location>
        <begin position="166"/>
        <end position="179"/>
    </location>
</feature>
<feature type="compositionally biased region" description="Polar residues" evidence="3">
    <location>
        <begin position="113"/>
        <end position="122"/>
    </location>
</feature>
<reference evidence="4" key="1">
    <citation type="submission" date="2021-05" db="EMBL/GenBank/DDBJ databases">
        <authorList>
            <person name="Tigano A."/>
        </authorList>
    </citation>
    <scope>NUCLEOTIDE SEQUENCE</scope>
</reference>
<dbReference type="GO" id="GO:0016020">
    <property type="term" value="C:membrane"/>
    <property type="evidence" value="ECO:0007669"/>
    <property type="project" value="TreeGrafter"/>
</dbReference>
<proteinExistence type="predicted"/>
<evidence type="ECO:0000256" key="2">
    <source>
        <dbReference type="SAM" id="Coils"/>
    </source>
</evidence>
<comment type="caution">
    <text evidence="4">The sequence shown here is derived from an EMBL/GenBank/DDBJ whole genome shotgun (WGS) entry which is preliminary data.</text>
</comment>
<feature type="coiled-coil region" evidence="2">
    <location>
        <begin position="386"/>
        <end position="413"/>
    </location>
</feature>
<gene>
    <name evidence="4" type="ORF">MMEN_LOCUS19595</name>
</gene>
<feature type="compositionally biased region" description="Basic and acidic residues" evidence="3">
    <location>
        <begin position="210"/>
        <end position="227"/>
    </location>
</feature>
<feature type="region of interest" description="Disordered" evidence="3">
    <location>
        <begin position="477"/>
        <end position="853"/>
    </location>
</feature>
<accession>A0A8S4BUL4</accession>
<keyword evidence="5" id="KW-1185">Reference proteome</keyword>
<dbReference type="OrthoDB" id="8937543at2759"/>
<feature type="region of interest" description="Disordered" evidence="3">
    <location>
        <begin position="257"/>
        <end position="311"/>
    </location>
</feature>
<protein>
    <submittedName>
        <fullName evidence="4">(Atlantic silverside) hypothetical protein</fullName>
    </submittedName>
</protein>
<dbReference type="PANTHER" id="PTHR28638">
    <property type="entry name" value="CELL CYCLE PROGRESSION PROTEIN 1"/>
    <property type="match status" value="1"/>
</dbReference>
<dbReference type="InterPro" id="IPR051990">
    <property type="entry name" value="CCPG1/PBIP1"/>
</dbReference>